<evidence type="ECO:0000256" key="3">
    <source>
        <dbReference type="ARBA" id="ARBA00023125"/>
    </source>
</evidence>
<evidence type="ECO:0000313" key="7">
    <source>
        <dbReference type="Proteomes" id="UP000265566"/>
    </source>
</evidence>
<evidence type="ECO:0000256" key="2">
    <source>
        <dbReference type="ARBA" id="ARBA00023015"/>
    </source>
</evidence>
<keyword evidence="5" id="KW-0539">Nucleus</keyword>
<dbReference type="Proteomes" id="UP000265566">
    <property type="component" value="Chromosome 2"/>
</dbReference>
<sequence length="123" mass="13535">MANEKVVEIVMADPKRTKRILANRQSAVCSNERKMRYISELEHKVQPLHFLPNLLCCRNGFLGKTKALSEGLAGNVIFFLLVKTPTPKLASSPWAPPPSLASCGRPHLYIASTAMPGADSLYN</sequence>
<dbReference type="Gene3D" id="1.20.5.170">
    <property type="match status" value="1"/>
</dbReference>
<dbReference type="CDD" id="cd14703">
    <property type="entry name" value="bZIP_plant_RF2"/>
    <property type="match status" value="1"/>
</dbReference>
<dbReference type="GO" id="GO:0005634">
    <property type="term" value="C:nucleus"/>
    <property type="evidence" value="ECO:0007669"/>
    <property type="project" value="UniProtKB-SubCell"/>
</dbReference>
<dbReference type="InterPro" id="IPR044759">
    <property type="entry name" value="bZIP_RF2"/>
</dbReference>
<keyword evidence="3" id="KW-0238">DNA-binding</keyword>
<comment type="subcellular location">
    <subcellularLocation>
        <location evidence="1">Nucleus</location>
    </subcellularLocation>
</comment>
<keyword evidence="4" id="KW-0804">Transcription</keyword>
<dbReference type="PANTHER" id="PTHR13690:SF80">
    <property type="entry name" value="BZIP TRANSCRIPTION FACTOR FAMILY PROTEIN-RELATED"/>
    <property type="match status" value="1"/>
</dbReference>
<dbReference type="SUPFAM" id="SSF57959">
    <property type="entry name" value="Leucine zipper domain"/>
    <property type="match status" value="1"/>
</dbReference>
<comment type="caution">
    <text evidence="6">The sequence shown here is derived from an EMBL/GenBank/DDBJ whole genome shotgun (WGS) entry which is preliminary data.</text>
</comment>
<dbReference type="PANTHER" id="PTHR13690">
    <property type="entry name" value="TRANSCRIPTION FACTOR POSF21-RELATED"/>
    <property type="match status" value="1"/>
</dbReference>
<evidence type="ECO:0000313" key="6">
    <source>
        <dbReference type="EMBL" id="RHN74117.1"/>
    </source>
</evidence>
<gene>
    <name evidence="6" type="ORF">MtrunA17_Chr2g0306581</name>
</gene>
<evidence type="ECO:0000256" key="5">
    <source>
        <dbReference type="ARBA" id="ARBA00023242"/>
    </source>
</evidence>
<organism evidence="6 7">
    <name type="scientific">Medicago truncatula</name>
    <name type="common">Barrel medic</name>
    <name type="synonym">Medicago tribuloides</name>
    <dbReference type="NCBI Taxonomy" id="3880"/>
    <lineage>
        <taxon>Eukaryota</taxon>
        <taxon>Viridiplantae</taxon>
        <taxon>Streptophyta</taxon>
        <taxon>Embryophyta</taxon>
        <taxon>Tracheophyta</taxon>
        <taxon>Spermatophyta</taxon>
        <taxon>Magnoliopsida</taxon>
        <taxon>eudicotyledons</taxon>
        <taxon>Gunneridae</taxon>
        <taxon>Pentapetalae</taxon>
        <taxon>rosids</taxon>
        <taxon>fabids</taxon>
        <taxon>Fabales</taxon>
        <taxon>Fabaceae</taxon>
        <taxon>Papilionoideae</taxon>
        <taxon>50 kb inversion clade</taxon>
        <taxon>NPAAA clade</taxon>
        <taxon>Hologalegina</taxon>
        <taxon>IRL clade</taxon>
        <taxon>Trifolieae</taxon>
        <taxon>Medicago</taxon>
    </lineage>
</organism>
<dbReference type="Gramene" id="rna10103">
    <property type="protein sequence ID" value="RHN74117.1"/>
    <property type="gene ID" value="gene10103"/>
</dbReference>
<dbReference type="GO" id="GO:0003677">
    <property type="term" value="F:DNA binding"/>
    <property type="evidence" value="ECO:0007669"/>
    <property type="project" value="UniProtKB-KW"/>
</dbReference>
<proteinExistence type="predicted"/>
<evidence type="ECO:0000256" key="1">
    <source>
        <dbReference type="ARBA" id="ARBA00004123"/>
    </source>
</evidence>
<name>A0A396JG63_MEDTR</name>
<accession>A0A396JG63</accession>
<dbReference type="GO" id="GO:0003700">
    <property type="term" value="F:DNA-binding transcription factor activity"/>
    <property type="evidence" value="ECO:0007669"/>
    <property type="project" value="InterPro"/>
</dbReference>
<dbReference type="EMBL" id="PSQE01000002">
    <property type="protein sequence ID" value="RHN74117.1"/>
    <property type="molecule type" value="Genomic_DNA"/>
</dbReference>
<keyword evidence="2" id="KW-0805">Transcription regulation</keyword>
<dbReference type="AlphaFoldDB" id="A0A396JG63"/>
<reference evidence="7" key="1">
    <citation type="journal article" date="2018" name="Nat. Plants">
        <title>Whole-genome landscape of Medicago truncatula symbiotic genes.</title>
        <authorList>
            <person name="Pecrix Y."/>
            <person name="Staton S.E."/>
            <person name="Sallet E."/>
            <person name="Lelandais-Briere C."/>
            <person name="Moreau S."/>
            <person name="Carrere S."/>
            <person name="Blein T."/>
            <person name="Jardinaud M.F."/>
            <person name="Latrasse D."/>
            <person name="Zouine M."/>
            <person name="Zahm M."/>
            <person name="Kreplak J."/>
            <person name="Mayjonade B."/>
            <person name="Satge C."/>
            <person name="Perez M."/>
            <person name="Cauet S."/>
            <person name="Marande W."/>
            <person name="Chantry-Darmon C."/>
            <person name="Lopez-Roques C."/>
            <person name="Bouchez O."/>
            <person name="Berard A."/>
            <person name="Debelle F."/>
            <person name="Munos S."/>
            <person name="Bendahmane A."/>
            <person name="Berges H."/>
            <person name="Niebel A."/>
            <person name="Buitink J."/>
            <person name="Frugier F."/>
            <person name="Benhamed M."/>
            <person name="Crespi M."/>
            <person name="Gouzy J."/>
            <person name="Gamas P."/>
        </authorList>
    </citation>
    <scope>NUCLEOTIDE SEQUENCE [LARGE SCALE GENOMIC DNA]</scope>
    <source>
        <strain evidence="7">cv. Jemalong A17</strain>
    </source>
</reference>
<dbReference type="InterPro" id="IPR046347">
    <property type="entry name" value="bZIP_sf"/>
</dbReference>
<protein>
    <submittedName>
        <fullName evidence="6">Putative transcription factor bZIP family</fullName>
    </submittedName>
</protein>
<evidence type="ECO:0000256" key="4">
    <source>
        <dbReference type="ARBA" id="ARBA00023163"/>
    </source>
</evidence>